<feature type="region of interest" description="Disordered" evidence="5">
    <location>
        <begin position="78"/>
        <end position="97"/>
    </location>
</feature>
<dbReference type="Gene3D" id="1.25.40.390">
    <property type="match status" value="1"/>
</dbReference>
<dbReference type="InterPro" id="IPR012944">
    <property type="entry name" value="SusD_RagB_dom"/>
</dbReference>
<evidence type="ECO:0000313" key="7">
    <source>
        <dbReference type="EMBL" id="VAV83086.1"/>
    </source>
</evidence>
<name>A0A3B0R1K7_9ZZZZ</name>
<evidence type="ECO:0000259" key="6">
    <source>
        <dbReference type="Pfam" id="PF07980"/>
    </source>
</evidence>
<feature type="domain" description="RagB/SusD" evidence="6">
    <location>
        <begin position="3"/>
        <end position="71"/>
    </location>
</feature>
<keyword evidence="3" id="KW-0472">Membrane</keyword>
<evidence type="ECO:0000256" key="2">
    <source>
        <dbReference type="ARBA" id="ARBA00022729"/>
    </source>
</evidence>
<proteinExistence type="predicted"/>
<sequence length="97" mass="10928">NEELILLFAEANMVTNPTDAVNALNVIRNAAGLPDYAGALTPNALEDEMLKQRRYSLFGESHRWVDMRRFGRLSELPNDRPGDMVPSTIPIPFDENQ</sequence>
<accession>A0A3B0R1K7</accession>
<keyword evidence="2" id="KW-0732">Signal</keyword>
<organism evidence="7">
    <name type="scientific">hydrothermal vent metagenome</name>
    <dbReference type="NCBI Taxonomy" id="652676"/>
    <lineage>
        <taxon>unclassified sequences</taxon>
        <taxon>metagenomes</taxon>
        <taxon>ecological metagenomes</taxon>
    </lineage>
</organism>
<protein>
    <recommendedName>
        <fullName evidence="6">RagB/SusD domain-containing protein</fullName>
    </recommendedName>
</protein>
<evidence type="ECO:0000256" key="1">
    <source>
        <dbReference type="ARBA" id="ARBA00004442"/>
    </source>
</evidence>
<dbReference type="SUPFAM" id="SSF48452">
    <property type="entry name" value="TPR-like"/>
    <property type="match status" value="1"/>
</dbReference>
<dbReference type="EMBL" id="UOEB01000062">
    <property type="protein sequence ID" value="VAV83086.1"/>
    <property type="molecule type" value="Genomic_DNA"/>
</dbReference>
<feature type="non-terminal residue" evidence="7">
    <location>
        <position position="1"/>
    </location>
</feature>
<dbReference type="InterPro" id="IPR011990">
    <property type="entry name" value="TPR-like_helical_dom_sf"/>
</dbReference>
<evidence type="ECO:0000256" key="4">
    <source>
        <dbReference type="ARBA" id="ARBA00023237"/>
    </source>
</evidence>
<keyword evidence="4" id="KW-0998">Cell outer membrane</keyword>
<gene>
    <name evidence="7" type="ORF">MNBD_BACTEROID02-455</name>
</gene>
<dbReference type="AlphaFoldDB" id="A0A3B0R1K7"/>
<evidence type="ECO:0000256" key="5">
    <source>
        <dbReference type="SAM" id="MobiDB-lite"/>
    </source>
</evidence>
<comment type="subcellular location">
    <subcellularLocation>
        <location evidence="1">Cell outer membrane</location>
    </subcellularLocation>
</comment>
<evidence type="ECO:0000256" key="3">
    <source>
        <dbReference type="ARBA" id="ARBA00023136"/>
    </source>
</evidence>
<dbReference type="GO" id="GO:0009279">
    <property type="term" value="C:cell outer membrane"/>
    <property type="evidence" value="ECO:0007669"/>
    <property type="project" value="UniProtKB-SubCell"/>
</dbReference>
<reference evidence="7" key="1">
    <citation type="submission" date="2018-06" db="EMBL/GenBank/DDBJ databases">
        <authorList>
            <person name="Zhirakovskaya E."/>
        </authorList>
    </citation>
    <scope>NUCLEOTIDE SEQUENCE</scope>
</reference>
<dbReference type="Pfam" id="PF07980">
    <property type="entry name" value="SusD_RagB"/>
    <property type="match status" value="1"/>
</dbReference>